<feature type="non-terminal residue" evidence="1">
    <location>
        <position position="1"/>
    </location>
</feature>
<dbReference type="AlphaFoldDB" id="A0A8J2JKW3"/>
<evidence type="ECO:0000313" key="2">
    <source>
        <dbReference type="Proteomes" id="UP000708208"/>
    </source>
</evidence>
<dbReference type="EMBL" id="CAJVCH010060174">
    <property type="protein sequence ID" value="CAG7719285.1"/>
    <property type="molecule type" value="Genomic_DNA"/>
</dbReference>
<dbReference type="Proteomes" id="UP000708208">
    <property type="component" value="Unassembled WGS sequence"/>
</dbReference>
<reference evidence="1" key="1">
    <citation type="submission" date="2021-06" db="EMBL/GenBank/DDBJ databases">
        <authorList>
            <person name="Hodson N. C."/>
            <person name="Mongue J. A."/>
            <person name="Jaron S. K."/>
        </authorList>
    </citation>
    <scope>NUCLEOTIDE SEQUENCE</scope>
</reference>
<proteinExistence type="predicted"/>
<gene>
    <name evidence="1" type="ORF">AFUS01_LOCUS8617</name>
</gene>
<accession>A0A8J2JKW3</accession>
<comment type="caution">
    <text evidence="1">The sequence shown here is derived from an EMBL/GenBank/DDBJ whole genome shotgun (WGS) entry which is preliminary data.</text>
</comment>
<protein>
    <submittedName>
        <fullName evidence="1">Uncharacterized protein</fullName>
    </submittedName>
</protein>
<evidence type="ECO:0000313" key="1">
    <source>
        <dbReference type="EMBL" id="CAG7719285.1"/>
    </source>
</evidence>
<sequence>MDVTVIPNEVVESEGWVEYTFLHRDPGQFVVAETPV</sequence>
<keyword evidence="2" id="KW-1185">Reference proteome</keyword>
<dbReference type="OrthoDB" id="6261922at2759"/>
<organism evidence="1 2">
    <name type="scientific">Allacma fusca</name>
    <dbReference type="NCBI Taxonomy" id="39272"/>
    <lineage>
        <taxon>Eukaryota</taxon>
        <taxon>Metazoa</taxon>
        <taxon>Ecdysozoa</taxon>
        <taxon>Arthropoda</taxon>
        <taxon>Hexapoda</taxon>
        <taxon>Collembola</taxon>
        <taxon>Symphypleona</taxon>
        <taxon>Sminthuridae</taxon>
        <taxon>Allacma</taxon>
    </lineage>
</organism>
<name>A0A8J2JKW3_9HEXA</name>